<dbReference type="GO" id="GO:0016020">
    <property type="term" value="C:membrane"/>
    <property type="evidence" value="ECO:0007669"/>
    <property type="project" value="InterPro"/>
</dbReference>
<accession>A0A380MPC8</accession>
<gene>
    <name evidence="2" type="ORF">NCTC13337_00583</name>
</gene>
<evidence type="ECO:0000313" key="3">
    <source>
        <dbReference type="Proteomes" id="UP000254601"/>
    </source>
</evidence>
<proteinExistence type="predicted"/>
<dbReference type="RefSeq" id="WP_072576006.1">
    <property type="nucleotide sequence ID" value="NZ_LWHB01000042.1"/>
</dbReference>
<keyword evidence="3" id="KW-1185">Reference proteome</keyword>
<dbReference type="Proteomes" id="UP000254601">
    <property type="component" value="Unassembled WGS sequence"/>
</dbReference>
<feature type="transmembrane region" description="Helical" evidence="1">
    <location>
        <begin position="12"/>
        <end position="45"/>
    </location>
</feature>
<dbReference type="PANTHER" id="PTHR35335:SF1">
    <property type="entry name" value="UPF0716 PROTEIN FXSA"/>
    <property type="match status" value="1"/>
</dbReference>
<dbReference type="AlphaFoldDB" id="A0A380MPC8"/>
<dbReference type="Pfam" id="PF04186">
    <property type="entry name" value="FxsA"/>
    <property type="match status" value="1"/>
</dbReference>
<keyword evidence="1" id="KW-0812">Transmembrane</keyword>
<keyword evidence="1" id="KW-0472">Membrane</keyword>
<evidence type="ECO:0000256" key="1">
    <source>
        <dbReference type="SAM" id="Phobius"/>
    </source>
</evidence>
<feature type="transmembrane region" description="Helical" evidence="1">
    <location>
        <begin position="73"/>
        <end position="95"/>
    </location>
</feature>
<organism evidence="2 3">
    <name type="scientific">Suttonella ornithocola</name>
    <dbReference type="NCBI Taxonomy" id="279832"/>
    <lineage>
        <taxon>Bacteria</taxon>
        <taxon>Pseudomonadati</taxon>
        <taxon>Pseudomonadota</taxon>
        <taxon>Gammaproteobacteria</taxon>
        <taxon>Cardiobacteriales</taxon>
        <taxon>Cardiobacteriaceae</taxon>
        <taxon>Suttonella</taxon>
    </lineage>
</organism>
<dbReference type="EMBL" id="UHIC01000001">
    <property type="protein sequence ID" value="SUO94128.1"/>
    <property type="molecule type" value="Genomic_DNA"/>
</dbReference>
<reference evidence="2 3" key="1">
    <citation type="submission" date="2018-06" db="EMBL/GenBank/DDBJ databases">
        <authorList>
            <consortium name="Pathogen Informatics"/>
            <person name="Doyle S."/>
        </authorList>
    </citation>
    <scope>NUCLEOTIDE SEQUENCE [LARGE SCALE GENOMIC DNA]</scope>
    <source>
        <strain evidence="2 3">NCTC13337</strain>
    </source>
</reference>
<dbReference type="NCBIfam" id="NF008528">
    <property type="entry name" value="PRK11463.1-2"/>
    <property type="match status" value="1"/>
</dbReference>
<dbReference type="PANTHER" id="PTHR35335">
    <property type="entry name" value="UPF0716 PROTEIN FXSA"/>
    <property type="match status" value="1"/>
</dbReference>
<protein>
    <submittedName>
        <fullName evidence="2">Phage T7 F exclusion suppressor FxsA</fullName>
    </submittedName>
</protein>
<name>A0A380MPC8_9GAMM</name>
<dbReference type="InterPro" id="IPR007313">
    <property type="entry name" value="FxsA"/>
</dbReference>
<keyword evidence="1" id="KW-1133">Transmembrane helix</keyword>
<sequence length="157" mass="17447">MPLLLFFGVWGLLELVVLVAVAGAIGALWTIFLLIISAVIGIWVLRGQQMLFMLRLRTLQLQPNALQEGMYRLLAGVLLILPGFISDALAVCLLIPKLRGLIGLSLLRAFKPDIVMKRFGFGKDVPNNVYEHDGSVEAHRADGTKIEGEFIEHQERK</sequence>
<evidence type="ECO:0000313" key="2">
    <source>
        <dbReference type="EMBL" id="SUO94128.1"/>
    </source>
</evidence>